<keyword evidence="2" id="KW-0964">Secreted</keyword>
<dbReference type="InterPro" id="IPR019931">
    <property type="entry name" value="LPXTG_anchor"/>
</dbReference>
<keyword evidence="6" id="KW-0472">Membrane</keyword>
<dbReference type="Proteomes" id="UP001597391">
    <property type="component" value="Unassembled WGS sequence"/>
</dbReference>
<evidence type="ECO:0000313" key="10">
    <source>
        <dbReference type="Proteomes" id="UP001597391"/>
    </source>
</evidence>
<evidence type="ECO:0000313" key="9">
    <source>
        <dbReference type="EMBL" id="MFD2839150.1"/>
    </source>
</evidence>
<keyword evidence="6" id="KW-0812">Transmembrane</keyword>
<feature type="compositionally biased region" description="Low complexity" evidence="5">
    <location>
        <begin position="528"/>
        <end position="559"/>
    </location>
</feature>
<feature type="domain" description="Gram-positive cocci surface proteins LPxTG" evidence="8">
    <location>
        <begin position="565"/>
        <end position="597"/>
    </location>
</feature>
<evidence type="ECO:0000256" key="5">
    <source>
        <dbReference type="SAM" id="MobiDB-lite"/>
    </source>
</evidence>
<keyword evidence="6" id="KW-1133">Transmembrane helix</keyword>
<accession>A0ABW5X9L7</accession>
<comment type="caution">
    <text evidence="9">The sequence shown here is derived from an EMBL/GenBank/DDBJ whole genome shotgun (WGS) entry which is preliminary data.</text>
</comment>
<keyword evidence="9" id="KW-0176">Collagen</keyword>
<evidence type="ECO:0000256" key="1">
    <source>
        <dbReference type="ARBA" id="ARBA00022512"/>
    </source>
</evidence>
<evidence type="ECO:0000256" key="2">
    <source>
        <dbReference type="ARBA" id="ARBA00022525"/>
    </source>
</evidence>
<name>A0ABW5X9L7_9MICO</name>
<keyword evidence="1" id="KW-0134">Cell wall</keyword>
<dbReference type="Pfam" id="PF18998">
    <property type="entry name" value="Flg_new_2"/>
    <property type="match status" value="2"/>
</dbReference>
<dbReference type="PROSITE" id="PS50847">
    <property type="entry name" value="GRAM_POS_ANCHORING"/>
    <property type="match status" value="1"/>
</dbReference>
<feature type="transmembrane region" description="Helical" evidence="6">
    <location>
        <begin position="574"/>
        <end position="593"/>
    </location>
</feature>
<evidence type="ECO:0000256" key="7">
    <source>
        <dbReference type="SAM" id="SignalP"/>
    </source>
</evidence>
<feature type="region of interest" description="Disordered" evidence="5">
    <location>
        <begin position="527"/>
        <end position="565"/>
    </location>
</feature>
<evidence type="ECO:0000256" key="4">
    <source>
        <dbReference type="ARBA" id="ARBA00023088"/>
    </source>
</evidence>
<evidence type="ECO:0000259" key="8">
    <source>
        <dbReference type="PROSITE" id="PS50847"/>
    </source>
</evidence>
<proteinExistence type="predicted"/>
<feature type="signal peptide" evidence="7">
    <location>
        <begin position="1"/>
        <end position="46"/>
    </location>
</feature>
<evidence type="ECO:0000256" key="3">
    <source>
        <dbReference type="ARBA" id="ARBA00022729"/>
    </source>
</evidence>
<keyword evidence="3 7" id="KW-0732">Signal</keyword>
<keyword evidence="4" id="KW-0572">Peptidoglycan-anchor</keyword>
<organism evidence="9 10">
    <name type="scientific">Populibacterium corticicola</name>
    <dbReference type="NCBI Taxonomy" id="1812826"/>
    <lineage>
        <taxon>Bacteria</taxon>
        <taxon>Bacillati</taxon>
        <taxon>Actinomycetota</taxon>
        <taxon>Actinomycetes</taxon>
        <taxon>Micrococcales</taxon>
        <taxon>Jonesiaceae</taxon>
        <taxon>Populibacterium</taxon>
    </lineage>
</organism>
<protein>
    <submittedName>
        <fullName evidence="9">Collagen-binding domain-containing protein</fullName>
    </submittedName>
</protein>
<sequence>MDLKPSPKKALGQRLGRKLAAALSTLAVVATSVVATTVVVATPASAAPSADQCPVGSWPNMGNVPLFADNNVTLWAAGDVLLNNAEVEGLMVVEKDLTIDRSPGGLYNVGWVGVGSQILPNDNEPMLIVGGDLDLSSANTTAVQVGKSPDRVGQYMVGGAISDPGKFDVGTSVPYDVTGTYAENFDATVAAADATFKAAATTGSFTQNGSVLEFSGDGLSLLQVFDVPGASLGASNVQVSLDNIPAGASVVFRVAGAAPVTIHHSLTYELNGVDVPWNTAASGSFAAHTLWHFTEATDITIGESGGYDGQFLGTVFAPVAGSNVETNESINGRVYVNGNLSMLGSGRELHNYPFQGYLPFSCQDDGNPTQPPVLPAVTPVAPTVTTGCGSSFDVILPTTTGVVYSKSRSGNKITVTATPASGYRFPAGVTSSWEFTVKDCDDSGNPNNPDPNNPDNVGEKVVKLVKPVANDRCGSEYDATLPKTEGVQYTKERSGDKIIVTATPEDGYVFEDGARAEWTFTIKKCTDSGADSTSGNNTNSGSNSSGSAGGSDSTSNSNGSSGGRLSDTGAEVTGLVLAAVLLLMVGGGALLVARKRA</sequence>
<gene>
    <name evidence="9" type="ORF">ACFSYH_00985</name>
</gene>
<evidence type="ECO:0000256" key="6">
    <source>
        <dbReference type="SAM" id="Phobius"/>
    </source>
</evidence>
<keyword evidence="10" id="KW-1185">Reference proteome</keyword>
<dbReference type="InterPro" id="IPR044060">
    <property type="entry name" value="Bacterial_rp_domain"/>
</dbReference>
<reference evidence="10" key="1">
    <citation type="journal article" date="2019" name="Int. J. Syst. Evol. Microbiol.">
        <title>The Global Catalogue of Microorganisms (GCM) 10K type strain sequencing project: providing services to taxonomists for standard genome sequencing and annotation.</title>
        <authorList>
            <consortium name="The Broad Institute Genomics Platform"/>
            <consortium name="The Broad Institute Genome Sequencing Center for Infectious Disease"/>
            <person name="Wu L."/>
            <person name="Ma J."/>
        </authorList>
    </citation>
    <scope>NUCLEOTIDE SEQUENCE [LARGE SCALE GENOMIC DNA]</scope>
    <source>
        <strain evidence="10">KCTC 33576</strain>
    </source>
</reference>
<dbReference type="Pfam" id="PF20597">
    <property type="entry name" value="pAdhesive_15"/>
    <property type="match status" value="1"/>
</dbReference>
<feature type="chain" id="PRO_5045694567" evidence="7">
    <location>
        <begin position="47"/>
        <end position="597"/>
    </location>
</feature>
<dbReference type="EMBL" id="JBHUOP010000001">
    <property type="protein sequence ID" value="MFD2839150.1"/>
    <property type="molecule type" value="Genomic_DNA"/>
</dbReference>
<dbReference type="InterPro" id="IPR026588">
    <property type="entry name" value="Choice_anch_A"/>
</dbReference>